<dbReference type="RefSeq" id="WP_099518900.1">
    <property type="nucleotide sequence ID" value="NZ_CP016808.1"/>
</dbReference>
<accession>A0A1B2DJ49</accession>
<reference evidence="1" key="1">
    <citation type="submission" date="2016-08" db="EMBL/GenBank/DDBJ databases">
        <title>Complete Genome Seqeunce of Paenibacillus sp. BIHB 4019 from tea rhizoplane.</title>
        <authorList>
            <person name="Thakur R."/>
            <person name="Swarnkar M.K."/>
            <person name="Gulati A."/>
        </authorList>
    </citation>
    <scope>NUCLEOTIDE SEQUENCE [LARGE SCALE GENOMIC DNA]</scope>
    <source>
        <strain evidence="1">BIHB4019</strain>
    </source>
</reference>
<dbReference type="InterPro" id="IPR014962">
    <property type="entry name" value="YolD"/>
</dbReference>
<gene>
    <name evidence="1" type="ORF">BBD42_15535</name>
</gene>
<evidence type="ECO:0000313" key="1">
    <source>
        <dbReference type="EMBL" id="ANY67719.1"/>
    </source>
</evidence>
<sequence>MSKKLSDNGIWESSRMIISEHRERILDHYRELAEKEKPILYEDEREVIYARISESYEHKISITLVLFDRYEDTRVIGVIERIDAINKRVRVDGEWFFVNEVIAAE</sequence>
<name>A0A1B2DJ49_9BACL</name>
<organism evidence="1">
    <name type="scientific">Paenibacillus sp. BIHB 4019</name>
    <dbReference type="NCBI Taxonomy" id="1870819"/>
    <lineage>
        <taxon>Bacteria</taxon>
        <taxon>Bacillati</taxon>
        <taxon>Bacillota</taxon>
        <taxon>Bacilli</taxon>
        <taxon>Bacillales</taxon>
        <taxon>Paenibacillaceae</taxon>
        <taxon>Paenibacillus</taxon>
    </lineage>
</organism>
<protein>
    <recommendedName>
        <fullName evidence="2">YolD-like family protein</fullName>
    </recommendedName>
</protein>
<dbReference type="Pfam" id="PF08863">
    <property type="entry name" value="YolD"/>
    <property type="match status" value="1"/>
</dbReference>
<dbReference type="EMBL" id="CP016808">
    <property type="protein sequence ID" value="ANY67719.1"/>
    <property type="molecule type" value="Genomic_DNA"/>
</dbReference>
<evidence type="ECO:0008006" key="2">
    <source>
        <dbReference type="Google" id="ProtNLM"/>
    </source>
</evidence>
<dbReference type="AlphaFoldDB" id="A0A1B2DJ49"/>
<proteinExistence type="predicted"/>